<organism evidence="5 6">
    <name type="scientific">Paenibacillus gansuensis</name>
    <dbReference type="NCBI Taxonomy" id="306542"/>
    <lineage>
        <taxon>Bacteria</taxon>
        <taxon>Bacillati</taxon>
        <taxon>Bacillota</taxon>
        <taxon>Bacilli</taxon>
        <taxon>Bacillales</taxon>
        <taxon>Paenibacillaceae</taxon>
        <taxon>Paenibacillus</taxon>
    </lineage>
</organism>
<comment type="catalytic activity">
    <reaction evidence="3">
        <text>3',5'-cyclic UMP + H2O = UMP + H(+)</text>
        <dbReference type="Rhea" id="RHEA:70575"/>
        <dbReference type="ChEBI" id="CHEBI:15377"/>
        <dbReference type="ChEBI" id="CHEBI:15378"/>
        <dbReference type="ChEBI" id="CHEBI:57865"/>
        <dbReference type="ChEBI" id="CHEBI:184387"/>
    </reaction>
    <physiologicalReaction direction="left-to-right" evidence="3">
        <dbReference type="Rhea" id="RHEA:70576"/>
    </physiologicalReaction>
</comment>
<sequence>MAVITFLGTGDSMGVPRVYCRCQVCNEARLEGVNRRLRSSIWIDFSESETPDPLQTFLAEAREASETELLLDCGPDWASQMEAIGIRQLHRVLLTHAHHDHIGGLPEWADACRWLGVRGTVYAPEEVNKACIERYPWIANHLEFLAIDQGITLHGWEIAPWKVSHGKNGYSFAYQFAAGDRSWVYCSDAIHLNDDEKAPMNDVDMLILGTSFYREPYEMSTRSVYDIVEGIGVVKETRAARAVFTHMSHDVDVRNTYDLPGHISLARTGRKIIV</sequence>
<comment type="function">
    <text evidence="2">Counteracts the endogenous Pycsar antiviral defense system. Phosphodiesterase that enables metal-dependent hydrolysis of host cyclic nucleotide Pycsar defense signals such as cCMP and cUMP.</text>
</comment>
<dbReference type="EMBL" id="JBHUME010000005">
    <property type="protein sequence ID" value="MFD2612201.1"/>
    <property type="molecule type" value="Genomic_DNA"/>
</dbReference>
<dbReference type="Gene3D" id="3.60.15.10">
    <property type="entry name" value="Ribonuclease Z/Hydroxyacylglutathione hydrolase-like"/>
    <property type="match status" value="1"/>
</dbReference>
<name>A0ABW5PB72_9BACL</name>
<dbReference type="InterPro" id="IPR001279">
    <property type="entry name" value="Metallo-B-lactamas"/>
</dbReference>
<evidence type="ECO:0000256" key="3">
    <source>
        <dbReference type="ARBA" id="ARBA00048505"/>
    </source>
</evidence>
<evidence type="ECO:0000259" key="4">
    <source>
        <dbReference type="SMART" id="SM00849"/>
    </source>
</evidence>
<comment type="caution">
    <text evidence="5">The sequence shown here is derived from an EMBL/GenBank/DDBJ whole genome shotgun (WGS) entry which is preliminary data.</text>
</comment>
<proteinExistence type="predicted"/>
<evidence type="ECO:0000256" key="1">
    <source>
        <dbReference type="ARBA" id="ARBA00034221"/>
    </source>
</evidence>
<keyword evidence="6" id="KW-1185">Reference proteome</keyword>
<dbReference type="SUPFAM" id="SSF56281">
    <property type="entry name" value="Metallo-hydrolase/oxidoreductase"/>
    <property type="match status" value="1"/>
</dbReference>
<dbReference type="RefSeq" id="WP_377601503.1">
    <property type="nucleotide sequence ID" value="NZ_JBHUME010000005.1"/>
</dbReference>
<evidence type="ECO:0000256" key="2">
    <source>
        <dbReference type="ARBA" id="ARBA00034301"/>
    </source>
</evidence>
<evidence type="ECO:0000313" key="6">
    <source>
        <dbReference type="Proteomes" id="UP001597541"/>
    </source>
</evidence>
<comment type="catalytic activity">
    <reaction evidence="1">
        <text>3',5'-cyclic CMP + H2O = CMP + H(+)</text>
        <dbReference type="Rhea" id="RHEA:72675"/>
        <dbReference type="ChEBI" id="CHEBI:15377"/>
        <dbReference type="ChEBI" id="CHEBI:15378"/>
        <dbReference type="ChEBI" id="CHEBI:58003"/>
        <dbReference type="ChEBI" id="CHEBI:60377"/>
    </reaction>
    <physiologicalReaction direction="left-to-right" evidence="1">
        <dbReference type="Rhea" id="RHEA:72676"/>
    </physiologicalReaction>
</comment>
<dbReference type="PANTHER" id="PTHR42663">
    <property type="entry name" value="HYDROLASE C777.06C-RELATED-RELATED"/>
    <property type="match status" value="1"/>
</dbReference>
<dbReference type="InterPro" id="IPR036866">
    <property type="entry name" value="RibonucZ/Hydroxyglut_hydro"/>
</dbReference>
<protein>
    <submittedName>
        <fullName evidence="5">MBL fold metallo-hydrolase</fullName>
    </submittedName>
</protein>
<feature type="domain" description="Metallo-beta-lactamase" evidence="4">
    <location>
        <begin position="53"/>
        <end position="246"/>
    </location>
</feature>
<gene>
    <name evidence="5" type="ORF">ACFSUF_07125</name>
</gene>
<dbReference type="CDD" id="cd16279">
    <property type="entry name" value="metallo-hydrolase-like_MBL-fold"/>
    <property type="match status" value="1"/>
</dbReference>
<reference evidence="6" key="1">
    <citation type="journal article" date="2019" name="Int. J. Syst. Evol. Microbiol.">
        <title>The Global Catalogue of Microorganisms (GCM) 10K type strain sequencing project: providing services to taxonomists for standard genome sequencing and annotation.</title>
        <authorList>
            <consortium name="The Broad Institute Genomics Platform"/>
            <consortium name="The Broad Institute Genome Sequencing Center for Infectious Disease"/>
            <person name="Wu L."/>
            <person name="Ma J."/>
        </authorList>
    </citation>
    <scope>NUCLEOTIDE SEQUENCE [LARGE SCALE GENOMIC DNA]</scope>
    <source>
        <strain evidence="6">KCTC 3950</strain>
    </source>
</reference>
<evidence type="ECO:0000313" key="5">
    <source>
        <dbReference type="EMBL" id="MFD2612201.1"/>
    </source>
</evidence>
<accession>A0ABW5PB72</accession>
<dbReference type="SMART" id="SM00849">
    <property type="entry name" value="Lactamase_B"/>
    <property type="match status" value="1"/>
</dbReference>
<dbReference type="Proteomes" id="UP001597541">
    <property type="component" value="Unassembled WGS sequence"/>
</dbReference>
<dbReference type="PANTHER" id="PTHR42663:SF6">
    <property type="entry name" value="HYDROLASE C777.06C-RELATED"/>
    <property type="match status" value="1"/>
</dbReference>
<dbReference type="Pfam" id="PF12706">
    <property type="entry name" value="Lactamase_B_2"/>
    <property type="match status" value="1"/>
</dbReference>